<evidence type="ECO:0000256" key="6">
    <source>
        <dbReference type="SAM" id="Phobius"/>
    </source>
</evidence>
<keyword evidence="2 6" id="KW-0812">Transmembrane</keyword>
<dbReference type="AlphaFoldDB" id="W9YQI5"/>
<dbReference type="Proteomes" id="UP000019478">
    <property type="component" value="Unassembled WGS sequence"/>
</dbReference>
<gene>
    <name evidence="8" type="ORF">A1O3_00455</name>
</gene>
<feature type="region of interest" description="Disordered" evidence="5">
    <location>
        <begin position="595"/>
        <end position="680"/>
    </location>
</feature>
<dbReference type="OrthoDB" id="419537at2759"/>
<dbReference type="InterPro" id="IPR011701">
    <property type="entry name" value="MFS"/>
</dbReference>
<dbReference type="InterPro" id="IPR036259">
    <property type="entry name" value="MFS_trans_sf"/>
</dbReference>
<dbReference type="RefSeq" id="XP_007728795.1">
    <property type="nucleotide sequence ID" value="XM_007730605.1"/>
</dbReference>
<dbReference type="GO" id="GO:0015174">
    <property type="term" value="F:basic amino acid transmembrane transporter activity"/>
    <property type="evidence" value="ECO:0007669"/>
    <property type="project" value="TreeGrafter"/>
</dbReference>
<evidence type="ECO:0000313" key="8">
    <source>
        <dbReference type="EMBL" id="EXJ91905.1"/>
    </source>
</evidence>
<keyword evidence="9" id="KW-1185">Reference proteome</keyword>
<feature type="transmembrane region" description="Helical" evidence="6">
    <location>
        <begin position="342"/>
        <end position="365"/>
    </location>
</feature>
<keyword evidence="4 6" id="KW-0472">Membrane</keyword>
<dbReference type="GeneID" id="19164595"/>
<evidence type="ECO:0000256" key="2">
    <source>
        <dbReference type="ARBA" id="ARBA00022692"/>
    </source>
</evidence>
<dbReference type="FunFam" id="1.20.1720.10:FF:000024">
    <property type="entry name" value="MFS multidrug transporter, putative"/>
    <property type="match status" value="1"/>
</dbReference>
<feature type="transmembrane region" description="Helical" evidence="6">
    <location>
        <begin position="165"/>
        <end position="189"/>
    </location>
</feature>
<feature type="transmembrane region" description="Helical" evidence="6">
    <location>
        <begin position="377"/>
        <end position="398"/>
    </location>
</feature>
<dbReference type="Pfam" id="PF07690">
    <property type="entry name" value="MFS_1"/>
    <property type="match status" value="1"/>
</dbReference>
<feature type="transmembrane region" description="Helical" evidence="6">
    <location>
        <begin position="140"/>
        <end position="159"/>
    </location>
</feature>
<dbReference type="PANTHER" id="PTHR23501:SF67">
    <property type="entry name" value="MFS MULTIDRUG EFFLUX TRANSPORTER (EUROFUNG)"/>
    <property type="match status" value="1"/>
</dbReference>
<feature type="transmembrane region" description="Helical" evidence="6">
    <location>
        <begin position="226"/>
        <end position="246"/>
    </location>
</feature>
<comment type="subcellular location">
    <subcellularLocation>
        <location evidence="1">Membrane</location>
        <topology evidence="1">Multi-pass membrane protein</topology>
    </subcellularLocation>
</comment>
<accession>W9YQI5</accession>
<feature type="transmembrane region" description="Helical" evidence="6">
    <location>
        <begin position="72"/>
        <end position="97"/>
    </location>
</feature>
<comment type="caution">
    <text evidence="8">The sequence shown here is derived from an EMBL/GenBank/DDBJ whole genome shotgun (WGS) entry which is preliminary data.</text>
</comment>
<feature type="domain" description="Major facilitator superfamily (MFS) profile" evidence="7">
    <location>
        <begin position="75"/>
        <end position="567"/>
    </location>
</feature>
<dbReference type="SUPFAM" id="SSF103473">
    <property type="entry name" value="MFS general substrate transporter"/>
    <property type="match status" value="1"/>
</dbReference>
<evidence type="ECO:0000313" key="9">
    <source>
        <dbReference type="Proteomes" id="UP000019478"/>
    </source>
</evidence>
<name>W9YQI5_9EURO</name>
<feature type="compositionally biased region" description="Basic and acidic residues" evidence="5">
    <location>
        <begin position="666"/>
        <end position="680"/>
    </location>
</feature>
<feature type="transmembrane region" description="Helical" evidence="6">
    <location>
        <begin position="109"/>
        <end position="128"/>
    </location>
</feature>
<feature type="compositionally biased region" description="Acidic residues" evidence="5">
    <location>
        <begin position="595"/>
        <end position="629"/>
    </location>
</feature>
<feature type="transmembrane region" description="Helical" evidence="6">
    <location>
        <begin position="480"/>
        <end position="499"/>
    </location>
</feature>
<feature type="transmembrane region" description="Helical" evidence="6">
    <location>
        <begin position="201"/>
        <end position="220"/>
    </location>
</feature>
<feature type="transmembrane region" description="Helical" evidence="6">
    <location>
        <begin position="410"/>
        <end position="428"/>
    </location>
</feature>
<dbReference type="PROSITE" id="PS50850">
    <property type="entry name" value="MFS"/>
    <property type="match status" value="1"/>
</dbReference>
<organism evidence="8 9">
    <name type="scientific">Capronia epimyces CBS 606.96</name>
    <dbReference type="NCBI Taxonomy" id="1182542"/>
    <lineage>
        <taxon>Eukaryota</taxon>
        <taxon>Fungi</taxon>
        <taxon>Dikarya</taxon>
        <taxon>Ascomycota</taxon>
        <taxon>Pezizomycotina</taxon>
        <taxon>Eurotiomycetes</taxon>
        <taxon>Chaetothyriomycetidae</taxon>
        <taxon>Chaetothyriales</taxon>
        <taxon>Herpotrichiellaceae</taxon>
        <taxon>Capronia</taxon>
    </lineage>
</organism>
<feature type="transmembrane region" description="Helical" evidence="6">
    <location>
        <begin position="546"/>
        <end position="565"/>
    </location>
</feature>
<feature type="compositionally biased region" description="Low complexity" evidence="5">
    <location>
        <begin position="645"/>
        <end position="661"/>
    </location>
</feature>
<evidence type="ECO:0000256" key="3">
    <source>
        <dbReference type="ARBA" id="ARBA00022989"/>
    </source>
</evidence>
<protein>
    <recommendedName>
        <fullName evidence="7">Major facilitator superfamily (MFS) profile domain-containing protein</fullName>
    </recommendedName>
</protein>
<evidence type="ECO:0000259" key="7">
    <source>
        <dbReference type="PROSITE" id="PS50850"/>
    </source>
</evidence>
<evidence type="ECO:0000256" key="5">
    <source>
        <dbReference type="SAM" id="MobiDB-lite"/>
    </source>
</evidence>
<feature type="transmembrane region" description="Helical" evidence="6">
    <location>
        <begin position="267"/>
        <end position="290"/>
    </location>
</feature>
<proteinExistence type="predicted"/>
<feature type="transmembrane region" description="Helical" evidence="6">
    <location>
        <begin position="434"/>
        <end position="459"/>
    </location>
</feature>
<dbReference type="PANTHER" id="PTHR23501">
    <property type="entry name" value="MAJOR FACILITATOR SUPERFAMILY"/>
    <property type="match status" value="1"/>
</dbReference>
<dbReference type="EMBL" id="AMGY01000001">
    <property type="protein sequence ID" value="EXJ91905.1"/>
    <property type="molecule type" value="Genomic_DNA"/>
</dbReference>
<feature type="compositionally biased region" description="Basic and acidic residues" evidence="5">
    <location>
        <begin position="1"/>
        <end position="10"/>
    </location>
</feature>
<feature type="region of interest" description="Disordered" evidence="5">
    <location>
        <begin position="1"/>
        <end position="60"/>
    </location>
</feature>
<reference evidence="8 9" key="1">
    <citation type="submission" date="2013-03" db="EMBL/GenBank/DDBJ databases">
        <title>The Genome Sequence of Capronia epimyces CBS 606.96.</title>
        <authorList>
            <consortium name="The Broad Institute Genomics Platform"/>
            <person name="Cuomo C."/>
            <person name="de Hoog S."/>
            <person name="Gorbushina A."/>
            <person name="Walker B."/>
            <person name="Young S.K."/>
            <person name="Zeng Q."/>
            <person name="Gargeya S."/>
            <person name="Fitzgerald M."/>
            <person name="Haas B."/>
            <person name="Abouelleil A."/>
            <person name="Allen A.W."/>
            <person name="Alvarado L."/>
            <person name="Arachchi H.M."/>
            <person name="Berlin A.M."/>
            <person name="Chapman S.B."/>
            <person name="Gainer-Dewar J."/>
            <person name="Goldberg J."/>
            <person name="Griggs A."/>
            <person name="Gujja S."/>
            <person name="Hansen M."/>
            <person name="Howarth C."/>
            <person name="Imamovic A."/>
            <person name="Ireland A."/>
            <person name="Larimer J."/>
            <person name="McCowan C."/>
            <person name="Murphy C."/>
            <person name="Pearson M."/>
            <person name="Poon T.W."/>
            <person name="Priest M."/>
            <person name="Roberts A."/>
            <person name="Saif S."/>
            <person name="Shea T."/>
            <person name="Sisk P."/>
            <person name="Sykes S."/>
            <person name="Wortman J."/>
            <person name="Nusbaum C."/>
            <person name="Birren B."/>
        </authorList>
    </citation>
    <scope>NUCLEOTIDE SEQUENCE [LARGE SCALE GENOMIC DNA]</scope>
    <source>
        <strain evidence="8 9">CBS 606.96</strain>
    </source>
</reference>
<feature type="transmembrane region" description="Helical" evidence="6">
    <location>
        <begin position="302"/>
        <end position="321"/>
    </location>
</feature>
<dbReference type="HOGENOM" id="CLU_000960_22_3_1"/>
<dbReference type="InterPro" id="IPR020846">
    <property type="entry name" value="MFS_dom"/>
</dbReference>
<keyword evidence="3 6" id="KW-1133">Transmembrane helix</keyword>
<sequence>MPSQTKDKRPLPVIDPAATQGLNSLGEPGLEEHHAHPPTETTGLLARPHDSSNGASEKPANVHYRNISGPRFFFLFGSITFGSTIAFFDSTLMASAHPVITSYFHASNAASWVSTVFYLTSTVFQPLYGRLSDTIGRRPVYLVAIVLFFASTVWCGAAADIGSFIAARAACGLGAGGVIALSGILTSDVVKIEYRGIYQSYFNMAYGVGNGLGAALGGFLCDHFGWRAAFYLQLPFIFIFGLLAFWSCPDDLGPNLSRTQGKTIRQAFQNFDTLGAIALSVTVACIILGVNLGGNVFTWGHPLVVSSLVLSAVAAVSLFLVERKAPLPILPLKLVMTVPTGNLMWSNFFGAIASNTILFNVPLYLQAVRQTSPTASGLFLVSPLIGVSVTAVLVGFYITATRRMKPPMTVGTFFMLAGSILVACLRADTPMWSVPLLIPFCSIGQGFFFPATIIAVLALHAQDEQAVVTTSLGLLRNMGSIMGVAISSWILQNALLVYLHRTVTAADEATKEEIIRTVRESVRSISTLDPLHKGQVIDAYARSLRLTFSAGIVFTLLAICLVWPIRLPGLQRQEDVDRQTPGGLFAPIEEEGLVYVDEAEDEDSEDSDRDDDESGDRDDDVDDEAEDQTDGGSLGVTRTMSSLHRTATNRSSRATGSSARTIVRARARDSERRPSFDMSF</sequence>
<evidence type="ECO:0000256" key="4">
    <source>
        <dbReference type="ARBA" id="ARBA00023136"/>
    </source>
</evidence>
<dbReference type="eggNOG" id="KOG0254">
    <property type="taxonomic scope" value="Eukaryota"/>
</dbReference>
<evidence type="ECO:0000256" key="1">
    <source>
        <dbReference type="ARBA" id="ARBA00004141"/>
    </source>
</evidence>
<dbReference type="GO" id="GO:0000329">
    <property type="term" value="C:fungal-type vacuole membrane"/>
    <property type="evidence" value="ECO:0007669"/>
    <property type="project" value="TreeGrafter"/>
</dbReference>
<dbReference type="Gene3D" id="1.20.1250.20">
    <property type="entry name" value="MFS general substrate transporter like domains"/>
    <property type="match status" value="2"/>
</dbReference>